<accession>A0A438I308</accession>
<evidence type="ECO:0000313" key="2">
    <source>
        <dbReference type="Proteomes" id="UP000288805"/>
    </source>
</evidence>
<gene>
    <name evidence="1" type="ORF">CK203_039936</name>
</gene>
<reference evidence="1 2" key="1">
    <citation type="journal article" date="2018" name="PLoS Genet.">
        <title>Population sequencing reveals clonal diversity and ancestral inbreeding in the grapevine cultivar Chardonnay.</title>
        <authorList>
            <person name="Roach M.J."/>
            <person name="Johnson D.L."/>
            <person name="Bohlmann J."/>
            <person name="van Vuuren H.J."/>
            <person name="Jones S.J."/>
            <person name="Pretorius I.S."/>
            <person name="Schmidt S.A."/>
            <person name="Borneman A.R."/>
        </authorList>
    </citation>
    <scope>NUCLEOTIDE SEQUENCE [LARGE SCALE GENOMIC DNA]</scope>
    <source>
        <strain evidence="2">cv. Chardonnay</strain>
        <tissue evidence="1">Leaf</tissue>
    </source>
</reference>
<organism evidence="1 2">
    <name type="scientific">Vitis vinifera</name>
    <name type="common">Grape</name>
    <dbReference type="NCBI Taxonomy" id="29760"/>
    <lineage>
        <taxon>Eukaryota</taxon>
        <taxon>Viridiplantae</taxon>
        <taxon>Streptophyta</taxon>
        <taxon>Embryophyta</taxon>
        <taxon>Tracheophyta</taxon>
        <taxon>Spermatophyta</taxon>
        <taxon>Magnoliopsida</taxon>
        <taxon>eudicotyledons</taxon>
        <taxon>Gunneridae</taxon>
        <taxon>Pentapetalae</taxon>
        <taxon>rosids</taxon>
        <taxon>Vitales</taxon>
        <taxon>Vitaceae</taxon>
        <taxon>Viteae</taxon>
        <taxon>Vitis</taxon>
    </lineage>
</organism>
<dbReference type="EMBL" id="QGNW01000149">
    <property type="protein sequence ID" value="RVW91077.1"/>
    <property type="molecule type" value="Genomic_DNA"/>
</dbReference>
<evidence type="ECO:0000313" key="1">
    <source>
        <dbReference type="EMBL" id="RVW91077.1"/>
    </source>
</evidence>
<dbReference type="AlphaFoldDB" id="A0A438I308"/>
<name>A0A438I308_VITVI</name>
<proteinExistence type="predicted"/>
<comment type="caution">
    <text evidence="1">The sequence shown here is derived from an EMBL/GenBank/DDBJ whole genome shotgun (WGS) entry which is preliminary data.</text>
</comment>
<sequence>MVRYELEVVRYKLEVVRYGPEVVRYELEVVRYGPEVVRYEPEMEGYELEVEEDVGTSLIQELLHSYIDGPFFHIPMLSSIKMPFTPLTAPLTALSPQSLGHPFRDDVATQM</sequence>
<protein>
    <submittedName>
        <fullName evidence="1">Uncharacterized protein</fullName>
    </submittedName>
</protein>
<dbReference type="Proteomes" id="UP000288805">
    <property type="component" value="Unassembled WGS sequence"/>
</dbReference>